<accession>A0A8T2PPJ9</accession>
<comment type="caution">
    <text evidence="1">The sequence shown here is derived from an EMBL/GenBank/DDBJ whole genome shotgun (WGS) entry which is preliminary data.</text>
</comment>
<keyword evidence="2" id="KW-1185">Reference proteome</keyword>
<sequence>MTLDLFCLTGKQHSAEFSLLITQAKGHWEVSKRARAKEAMQREKGEEERILRSGALELPQRHVSVEISQALSTIPSLARNYTHESEMESHDRSPSLQATEAPLRSEANLNFTLGVKCVSHPPALSLPRHP</sequence>
<dbReference type="EMBL" id="JAFBMS010000004">
    <property type="protein sequence ID" value="KAG9353258.1"/>
    <property type="molecule type" value="Genomic_DNA"/>
</dbReference>
<feature type="non-terminal residue" evidence="1">
    <location>
        <position position="1"/>
    </location>
</feature>
<name>A0A8T2PPJ9_9TELE</name>
<evidence type="ECO:0000313" key="2">
    <source>
        <dbReference type="Proteomes" id="UP000824540"/>
    </source>
</evidence>
<evidence type="ECO:0000313" key="1">
    <source>
        <dbReference type="EMBL" id="KAG9353258.1"/>
    </source>
</evidence>
<dbReference type="Proteomes" id="UP000824540">
    <property type="component" value="Unassembled WGS sequence"/>
</dbReference>
<proteinExistence type="predicted"/>
<protein>
    <submittedName>
        <fullName evidence="1">Uncharacterized protein</fullName>
    </submittedName>
</protein>
<reference evidence="1" key="1">
    <citation type="thesis" date="2021" institute="BYU ScholarsArchive" country="Provo, UT, USA">
        <title>Applications of and Algorithms for Genome Assembly and Genomic Analyses with an Emphasis on Marine Teleosts.</title>
        <authorList>
            <person name="Pickett B.D."/>
        </authorList>
    </citation>
    <scope>NUCLEOTIDE SEQUENCE</scope>
    <source>
        <strain evidence="1">HI-2016</strain>
    </source>
</reference>
<dbReference type="AlphaFoldDB" id="A0A8T2PPJ9"/>
<organism evidence="1 2">
    <name type="scientific">Albula glossodonta</name>
    <name type="common">roundjaw bonefish</name>
    <dbReference type="NCBI Taxonomy" id="121402"/>
    <lineage>
        <taxon>Eukaryota</taxon>
        <taxon>Metazoa</taxon>
        <taxon>Chordata</taxon>
        <taxon>Craniata</taxon>
        <taxon>Vertebrata</taxon>
        <taxon>Euteleostomi</taxon>
        <taxon>Actinopterygii</taxon>
        <taxon>Neopterygii</taxon>
        <taxon>Teleostei</taxon>
        <taxon>Albuliformes</taxon>
        <taxon>Albulidae</taxon>
        <taxon>Albula</taxon>
    </lineage>
</organism>
<gene>
    <name evidence="1" type="ORF">JZ751_017834</name>
</gene>